<evidence type="ECO:0000256" key="2">
    <source>
        <dbReference type="ARBA" id="ARBA00022692"/>
    </source>
</evidence>
<accession>A0A1I8AEK0</accession>
<feature type="transmembrane region" description="Helical" evidence="5">
    <location>
        <begin position="25"/>
        <end position="47"/>
    </location>
</feature>
<sequence>MLTLERTVATFVPKRYEQMKKTGKGVTLFVLCWVFSFGFSITVNFFWHVTTPLHYNNQLPHSSSILSGNTEILLFFIYLGIVANGANGVLVCFLYKHNKKQRGQLDLSNLNVRYQYSENIVTTRLLLALTGANFVMCIVAAIVSSCYYVARRNELMSDNDLFFIEQSFNVMASIYGILYNIIFLAMHRPNRDQLVRDVRRLVCLKRQSSVGFIRPQVKSIEGNRLSFKDEGAVYFSYLSQQWNA</sequence>
<protein>
    <submittedName>
        <fullName evidence="7">G_PROTEIN_RECEP_F1_2 domain-containing protein</fullName>
    </submittedName>
</protein>
<dbReference type="PANTHER" id="PTHR47518">
    <property type="entry name" value="SERPENTINE RECEPTOR CLASS EPSILON-13-RELATED"/>
    <property type="match status" value="1"/>
</dbReference>
<dbReference type="Gene3D" id="1.20.1070.10">
    <property type="entry name" value="Rhodopsin 7-helix transmembrane proteins"/>
    <property type="match status" value="1"/>
</dbReference>
<keyword evidence="6" id="KW-1185">Reference proteome</keyword>
<proteinExistence type="predicted"/>
<reference evidence="7" key="1">
    <citation type="submission" date="2016-11" db="UniProtKB">
        <authorList>
            <consortium name="WormBaseParasite"/>
        </authorList>
    </citation>
    <scope>IDENTIFICATION</scope>
</reference>
<feature type="transmembrane region" description="Helical" evidence="5">
    <location>
        <begin position="72"/>
        <end position="95"/>
    </location>
</feature>
<keyword evidence="4 5" id="KW-0472">Membrane</keyword>
<feature type="transmembrane region" description="Helical" evidence="5">
    <location>
        <begin position="125"/>
        <end position="150"/>
    </location>
</feature>
<dbReference type="SUPFAM" id="SSF81321">
    <property type="entry name" value="Family A G protein-coupled receptor-like"/>
    <property type="match status" value="1"/>
</dbReference>
<dbReference type="CDD" id="cd00637">
    <property type="entry name" value="7tm_classA_rhodopsin-like"/>
    <property type="match status" value="1"/>
</dbReference>
<evidence type="ECO:0000313" key="6">
    <source>
        <dbReference type="Proteomes" id="UP000095287"/>
    </source>
</evidence>
<feature type="transmembrane region" description="Helical" evidence="5">
    <location>
        <begin position="170"/>
        <end position="186"/>
    </location>
</feature>
<dbReference type="WBParaSite" id="L893_g4653.t1">
    <property type="protein sequence ID" value="L893_g4653.t1"/>
    <property type="gene ID" value="L893_g4653"/>
</dbReference>
<keyword evidence="3 5" id="KW-1133">Transmembrane helix</keyword>
<evidence type="ECO:0000256" key="1">
    <source>
        <dbReference type="ARBA" id="ARBA00004141"/>
    </source>
</evidence>
<name>A0A1I8AEK0_9BILA</name>
<comment type="subcellular location">
    <subcellularLocation>
        <location evidence="1">Membrane</location>
        <topology evidence="1">Multi-pass membrane protein</topology>
    </subcellularLocation>
</comment>
<dbReference type="Pfam" id="PF10292">
    <property type="entry name" value="7TM_GPCR_Srab"/>
    <property type="match status" value="1"/>
</dbReference>
<evidence type="ECO:0000256" key="4">
    <source>
        <dbReference type="ARBA" id="ARBA00023136"/>
    </source>
</evidence>
<dbReference type="InterPro" id="IPR052854">
    <property type="entry name" value="Serpentine_rcpt_epsilon"/>
</dbReference>
<dbReference type="GO" id="GO:0016020">
    <property type="term" value="C:membrane"/>
    <property type="evidence" value="ECO:0007669"/>
    <property type="project" value="UniProtKB-SubCell"/>
</dbReference>
<dbReference type="PANTHER" id="PTHR47518:SF9">
    <property type="entry name" value="SERPENTINE RECEPTOR, CLASS T"/>
    <property type="match status" value="1"/>
</dbReference>
<dbReference type="Proteomes" id="UP000095287">
    <property type="component" value="Unplaced"/>
</dbReference>
<evidence type="ECO:0000256" key="3">
    <source>
        <dbReference type="ARBA" id="ARBA00022989"/>
    </source>
</evidence>
<evidence type="ECO:0000256" key="5">
    <source>
        <dbReference type="SAM" id="Phobius"/>
    </source>
</evidence>
<dbReference type="AlphaFoldDB" id="A0A1I8AEK0"/>
<keyword evidence="2 5" id="KW-0812">Transmembrane</keyword>
<dbReference type="InterPro" id="IPR019408">
    <property type="entry name" value="7TM_GPCR_serpentine_rcpt_Srab"/>
</dbReference>
<evidence type="ECO:0000313" key="7">
    <source>
        <dbReference type="WBParaSite" id="L893_g4653.t1"/>
    </source>
</evidence>
<organism evidence="6 7">
    <name type="scientific">Steinernema glaseri</name>
    <dbReference type="NCBI Taxonomy" id="37863"/>
    <lineage>
        <taxon>Eukaryota</taxon>
        <taxon>Metazoa</taxon>
        <taxon>Ecdysozoa</taxon>
        <taxon>Nematoda</taxon>
        <taxon>Chromadorea</taxon>
        <taxon>Rhabditida</taxon>
        <taxon>Tylenchina</taxon>
        <taxon>Panagrolaimomorpha</taxon>
        <taxon>Strongyloidoidea</taxon>
        <taxon>Steinernematidae</taxon>
        <taxon>Steinernema</taxon>
    </lineage>
</organism>